<evidence type="ECO:0000259" key="3">
    <source>
        <dbReference type="Pfam" id="PF00206"/>
    </source>
</evidence>
<dbReference type="InterPro" id="IPR000362">
    <property type="entry name" value="Fumarate_lyase_fam"/>
</dbReference>
<dbReference type="GO" id="GO:0016853">
    <property type="term" value="F:isomerase activity"/>
    <property type="evidence" value="ECO:0007669"/>
    <property type="project" value="UniProtKB-KW"/>
</dbReference>
<dbReference type="OrthoDB" id="9768878at2"/>
<dbReference type="InterPro" id="IPR008948">
    <property type="entry name" value="L-Aspartase-like"/>
</dbReference>
<comment type="caution">
    <text evidence="4">The sequence shown here is derived from an EMBL/GenBank/DDBJ whole genome shotgun (WGS) entry which is preliminary data.</text>
</comment>
<dbReference type="Gene3D" id="1.10.275.10">
    <property type="entry name" value="Fumarase/aspartase (N-terminal domain)"/>
    <property type="match status" value="1"/>
</dbReference>
<evidence type="ECO:0000256" key="1">
    <source>
        <dbReference type="ARBA" id="ARBA00023239"/>
    </source>
</evidence>
<dbReference type="InterPro" id="IPR024083">
    <property type="entry name" value="Fumarase/histidase_N"/>
</dbReference>
<feature type="domain" description="Fumarate lyase N-terminal" evidence="3">
    <location>
        <begin position="87"/>
        <end position="285"/>
    </location>
</feature>
<dbReference type="Pfam" id="PF00206">
    <property type="entry name" value="Lyase_1"/>
    <property type="match status" value="1"/>
</dbReference>
<sequence length="403" mass="42153">MTSLWWPGDQHAGDLVSDTALLRALVRVEQAWLDALVAAGVAPAGAAHDLTGLVGDDDAERVAVEAEAGGNPVIPLVALLRDRAPEPATTWLHRGLTSQDVVDTAVLLCARDAVARVRRELGRQVDRLADLVDRHRATPMLARTLTQPAVPTTFGAKAATWLHGILDADDALGALAWPVQLGGAAGTLAAIVELGGPDRTRAARTAYAAALGLAEAPPWHTRRAPVTRLADAAVGATDAWGRIANDVLVLGRPEIGELADGSGGGSSTMPHKANPTTATLVRRAALAAPQLAATLHLAAAEQVDERADGAWHVEWATLAVLLRRTVVAAVQATRLLDDLQVHGERMRSHLAAAGDAVLAEQRSMAGLAGHDPAPTYHGLLDDLADEALARAAVHRHDRKADDA</sequence>
<dbReference type="SUPFAM" id="SSF48557">
    <property type="entry name" value="L-aspartase-like"/>
    <property type="match status" value="1"/>
</dbReference>
<dbReference type="PRINTS" id="PR00145">
    <property type="entry name" value="ARGSUCLYASE"/>
</dbReference>
<gene>
    <name evidence="4" type="ORF">ETU37_18830</name>
</gene>
<accession>A0A4Q5IY95</accession>
<dbReference type="PANTHER" id="PTHR43172:SF2">
    <property type="entry name" value="ADENYLOSUCCINATE LYASE C-TERMINAL DOMAIN-CONTAINING PROTEIN"/>
    <property type="match status" value="1"/>
</dbReference>
<dbReference type="InterPro" id="IPR022761">
    <property type="entry name" value="Fumarate_lyase_N"/>
</dbReference>
<evidence type="ECO:0000313" key="5">
    <source>
        <dbReference type="Proteomes" id="UP000291189"/>
    </source>
</evidence>
<keyword evidence="4" id="KW-0413">Isomerase</keyword>
<dbReference type="RefSeq" id="WP_129988892.1">
    <property type="nucleotide sequence ID" value="NZ_SDPU01000034.1"/>
</dbReference>
<evidence type="ECO:0000256" key="2">
    <source>
        <dbReference type="ARBA" id="ARBA00034772"/>
    </source>
</evidence>
<keyword evidence="1" id="KW-0456">Lyase</keyword>
<protein>
    <submittedName>
        <fullName evidence="4">3-carboxy-cis,cis-muconate cycloisomerase</fullName>
    </submittedName>
</protein>
<dbReference type="PANTHER" id="PTHR43172">
    <property type="entry name" value="ADENYLOSUCCINATE LYASE"/>
    <property type="match status" value="1"/>
</dbReference>
<organism evidence="4 5">
    <name type="scientific">Nocardioides iriomotensis</name>
    <dbReference type="NCBI Taxonomy" id="715784"/>
    <lineage>
        <taxon>Bacteria</taxon>
        <taxon>Bacillati</taxon>
        <taxon>Actinomycetota</taxon>
        <taxon>Actinomycetes</taxon>
        <taxon>Propionibacteriales</taxon>
        <taxon>Nocardioidaceae</taxon>
        <taxon>Nocardioides</taxon>
    </lineage>
</organism>
<evidence type="ECO:0000313" key="4">
    <source>
        <dbReference type="EMBL" id="RYU09895.1"/>
    </source>
</evidence>
<dbReference type="GO" id="GO:0016829">
    <property type="term" value="F:lyase activity"/>
    <property type="evidence" value="ECO:0007669"/>
    <property type="project" value="UniProtKB-KW"/>
</dbReference>
<dbReference type="PRINTS" id="PR00149">
    <property type="entry name" value="FUMRATELYASE"/>
</dbReference>
<dbReference type="AlphaFoldDB" id="A0A4Q5IY95"/>
<comment type="similarity">
    <text evidence="2">Belongs to the class-II fumarase/aspartase family.</text>
</comment>
<dbReference type="EMBL" id="SDPU01000034">
    <property type="protein sequence ID" value="RYU09895.1"/>
    <property type="molecule type" value="Genomic_DNA"/>
</dbReference>
<reference evidence="4 5" key="1">
    <citation type="submission" date="2019-01" db="EMBL/GenBank/DDBJ databases">
        <title>Nocardioides guangzhouensis sp. nov., an actinobacterium isolated from soil.</title>
        <authorList>
            <person name="Fu Y."/>
            <person name="Cai Y."/>
            <person name="Lin Z."/>
            <person name="Chen P."/>
        </authorList>
    </citation>
    <scope>NUCLEOTIDE SEQUENCE [LARGE SCALE GENOMIC DNA]</scope>
    <source>
        <strain evidence="4 5">NBRC 105384</strain>
    </source>
</reference>
<name>A0A4Q5IY95_9ACTN</name>
<dbReference type="InterPro" id="IPR020557">
    <property type="entry name" value="Fumarate_lyase_CS"/>
</dbReference>
<dbReference type="Proteomes" id="UP000291189">
    <property type="component" value="Unassembled WGS sequence"/>
</dbReference>
<keyword evidence="5" id="KW-1185">Reference proteome</keyword>
<proteinExistence type="inferred from homology"/>
<dbReference type="Gene3D" id="1.20.200.10">
    <property type="entry name" value="Fumarase/aspartase (Central domain)"/>
    <property type="match status" value="1"/>
</dbReference>
<dbReference type="PROSITE" id="PS00163">
    <property type="entry name" value="FUMARATE_LYASES"/>
    <property type="match status" value="1"/>
</dbReference>